<dbReference type="PANTHER" id="PTHR47515">
    <property type="entry name" value="LOW CALCIUM RESPONSE LOCUS PROTEIN T"/>
    <property type="match status" value="1"/>
</dbReference>
<proteinExistence type="predicted"/>
<dbReference type="InterPro" id="IPR036397">
    <property type="entry name" value="RNaseH_sf"/>
</dbReference>
<dbReference type="Proteomes" id="UP000697995">
    <property type="component" value="Unassembled WGS sequence"/>
</dbReference>
<dbReference type="PANTHER" id="PTHR47515:SF1">
    <property type="entry name" value="BLR2054 PROTEIN"/>
    <property type="match status" value="1"/>
</dbReference>
<comment type="caution">
    <text evidence="2">The sequence shown here is derived from an EMBL/GenBank/DDBJ whole genome shotgun (WGS) entry which is preliminary data.</text>
</comment>
<keyword evidence="3" id="KW-1185">Reference proteome</keyword>
<protein>
    <recommendedName>
        <fullName evidence="1">Integrase catalytic domain-containing protein</fullName>
    </recommendedName>
</protein>
<dbReference type="PROSITE" id="PS50994">
    <property type="entry name" value="INTEGRASE"/>
    <property type="match status" value="1"/>
</dbReference>
<dbReference type="EMBL" id="NRSG01000213">
    <property type="protein sequence ID" value="MBK1660802.1"/>
    <property type="molecule type" value="Genomic_DNA"/>
</dbReference>
<dbReference type="InterPro" id="IPR001584">
    <property type="entry name" value="Integrase_cat-core"/>
</dbReference>
<evidence type="ECO:0000259" key="1">
    <source>
        <dbReference type="PROSITE" id="PS50994"/>
    </source>
</evidence>
<name>A0ABS1D3F6_9PROT</name>
<dbReference type="SUPFAM" id="SSF53098">
    <property type="entry name" value="Ribonuclease H-like"/>
    <property type="match status" value="1"/>
</dbReference>
<gene>
    <name evidence="2" type="ORF">CKO45_21500</name>
</gene>
<reference evidence="2 3" key="1">
    <citation type="journal article" date="2020" name="Microorganisms">
        <title>Osmotic Adaptation and Compatible Solute Biosynthesis of Phototrophic Bacteria as Revealed from Genome Analyses.</title>
        <authorList>
            <person name="Imhoff J.F."/>
            <person name="Rahn T."/>
            <person name="Kunzel S."/>
            <person name="Keller A."/>
            <person name="Neulinger S.C."/>
        </authorList>
    </citation>
    <scope>NUCLEOTIDE SEQUENCE [LARGE SCALE GENOMIC DNA]</scope>
    <source>
        <strain evidence="2 3">DSM 15382</strain>
    </source>
</reference>
<sequence length="236" mass="25819">MAGGDIRPDGSVKCRATLLHRHPCMVADQVDNALMRQAALTLQPHTGRRPIRAHEGTVIAPASNQRWVSDGFEVSCWNGEVVRVAFAIDTHDREVMAWVATVGAGISGEMVRDMMLDCVERRFDAVRAPEPVQWLADNGSAYTAGETVAFATALNLVVCFTSVRSPESNGVSEAFVKTMKRDYVWVNPRSNAVSVLQQLPAWFDDYNAGHPHSGLRMLSPREFIAQQSATPAACPV</sequence>
<dbReference type="Gene3D" id="3.30.420.10">
    <property type="entry name" value="Ribonuclease H-like superfamily/Ribonuclease H"/>
    <property type="match status" value="1"/>
</dbReference>
<evidence type="ECO:0000313" key="2">
    <source>
        <dbReference type="EMBL" id="MBK1660802.1"/>
    </source>
</evidence>
<dbReference type="Pfam" id="PF00665">
    <property type="entry name" value="rve"/>
    <property type="match status" value="1"/>
</dbReference>
<evidence type="ECO:0000313" key="3">
    <source>
        <dbReference type="Proteomes" id="UP000697995"/>
    </source>
</evidence>
<organism evidence="2 3">
    <name type="scientific">Paracraurococcus ruber</name>
    <dbReference type="NCBI Taxonomy" id="77675"/>
    <lineage>
        <taxon>Bacteria</taxon>
        <taxon>Pseudomonadati</taxon>
        <taxon>Pseudomonadota</taxon>
        <taxon>Alphaproteobacteria</taxon>
        <taxon>Acetobacterales</taxon>
        <taxon>Roseomonadaceae</taxon>
        <taxon>Paracraurococcus</taxon>
    </lineage>
</organism>
<accession>A0ABS1D3F6</accession>
<dbReference type="InterPro" id="IPR012337">
    <property type="entry name" value="RNaseH-like_sf"/>
</dbReference>
<feature type="domain" description="Integrase catalytic" evidence="1">
    <location>
        <begin position="57"/>
        <end position="228"/>
    </location>
</feature>